<keyword evidence="1" id="KW-1133">Transmembrane helix</keyword>
<dbReference type="InterPro" id="IPR010559">
    <property type="entry name" value="Sig_transdc_His_kin_internal"/>
</dbReference>
<accession>A0A7W8D9E5</accession>
<dbReference type="Pfam" id="PF06580">
    <property type="entry name" value="His_kinase"/>
    <property type="match status" value="1"/>
</dbReference>
<keyword evidence="1" id="KW-0812">Transmembrane</keyword>
<dbReference type="SUPFAM" id="SSF55874">
    <property type="entry name" value="ATPase domain of HSP90 chaperone/DNA topoisomerase II/histidine kinase"/>
    <property type="match status" value="1"/>
</dbReference>
<name>A0A7W8D9E5_9GAMM</name>
<evidence type="ECO:0000313" key="3">
    <source>
        <dbReference type="EMBL" id="MBB5209207.1"/>
    </source>
</evidence>
<dbReference type="GO" id="GO:0016020">
    <property type="term" value="C:membrane"/>
    <property type="evidence" value="ECO:0007669"/>
    <property type="project" value="InterPro"/>
</dbReference>
<dbReference type="PANTHER" id="PTHR34220">
    <property type="entry name" value="SENSOR HISTIDINE KINASE YPDA"/>
    <property type="match status" value="1"/>
</dbReference>
<feature type="transmembrane region" description="Helical" evidence="1">
    <location>
        <begin position="138"/>
        <end position="159"/>
    </location>
</feature>
<protein>
    <recommendedName>
        <fullName evidence="2">Signal transduction histidine kinase internal region domain-containing protein</fullName>
    </recommendedName>
</protein>
<evidence type="ECO:0000259" key="2">
    <source>
        <dbReference type="Pfam" id="PF06580"/>
    </source>
</evidence>
<dbReference type="RefSeq" id="WP_183961749.1">
    <property type="nucleotide sequence ID" value="NZ_JACHHP010000005.1"/>
</dbReference>
<dbReference type="InterPro" id="IPR050640">
    <property type="entry name" value="Bact_2-comp_sensor_kinase"/>
</dbReference>
<comment type="caution">
    <text evidence="3">The sequence shown here is derived from an EMBL/GenBank/DDBJ whole genome shotgun (WGS) entry which is preliminary data.</text>
</comment>
<dbReference type="InterPro" id="IPR036890">
    <property type="entry name" value="HATPase_C_sf"/>
</dbReference>
<sequence length="373" mass="40889">MSSSHTLPTDATIKPRRFSPAQLWGGLFGLATAVGLLLFVDRYLGRLTSNRPGDWARILIEELSGAYVAALLVPVMVYATRRWAPFGARWLVHLPLHGLVAVCVGLVHTTATSLLRMALITLPGLGGISDYSPTVNKYLLSLPTALIIYAVVVALTLVVDRYRGARNKELEAVELRAQLTQAQLEALRRQLEPHFLFNTLNAVSELVFVKPKAAEEMIVRLSALLKHAFAPDQSHETTLADELRVLDLYLDIMRLRFAERLFVQVDAPPELSQARVPRFLLQPLVENALRCSADPSQSLVAVRITIRREGDTLAIRVRDRGPGGCESARGLGLANSAERIAQLYGAGYGISSADAAENGAEVVARVPLRFMRG</sequence>
<dbReference type="PANTHER" id="PTHR34220:SF9">
    <property type="entry name" value="SIGNAL TRANSDUCTION HISTIDINE KINASE INTERNAL REGION DOMAIN-CONTAINING PROTEIN"/>
    <property type="match status" value="1"/>
</dbReference>
<proteinExistence type="predicted"/>
<feature type="transmembrane region" description="Helical" evidence="1">
    <location>
        <begin position="96"/>
        <end position="118"/>
    </location>
</feature>
<dbReference type="AlphaFoldDB" id="A0A7W8D9E5"/>
<evidence type="ECO:0000256" key="1">
    <source>
        <dbReference type="SAM" id="Phobius"/>
    </source>
</evidence>
<feature type="transmembrane region" description="Helical" evidence="1">
    <location>
        <begin position="21"/>
        <end position="44"/>
    </location>
</feature>
<dbReference type="EMBL" id="JACHHP010000005">
    <property type="protein sequence ID" value="MBB5209207.1"/>
    <property type="molecule type" value="Genomic_DNA"/>
</dbReference>
<keyword evidence="1" id="KW-0472">Membrane</keyword>
<dbReference type="Proteomes" id="UP000521199">
    <property type="component" value="Unassembled WGS sequence"/>
</dbReference>
<evidence type="ECO:0000313" key="4">
    <source>
        <dbReference type="Proteomes" id="UP000521199"/>
    </source>
</evidence>
<gene>
    <name evidence="3" type="ORF">HNQ52_002770</name>
</gene>
<keyword evidence="4" id="KW-1185">Reference proteome</keyword>
<dbReference type="Gene3D" id="3.30.565.10">
    <property type="entry name" value="Histidine kinase-like ATPase, C-terminal domain"/>
    <property type="match status" value="1"/>
</dbReference>
<feature type="domain" description="Signal transduction histidine kinase internal region" evidence="2">
    <location>
        <begin position="182"/>
        <end position="261"/>
    </location>
</feature>
<reference evidence="3 4" key="1">
    <citation type="submission" date="2020-08" db="EMBL/GenBank/DDBJ databases">
        <title>Genomic Encyclopedia of Type Strains, Phase IV (KMG-IV): sequencing the most valuable type-strain genomes for metagenomic binning, comparative biology and taxonomic classification.</title>
        <authorList>
            <person name="Goeker M."/>
        </authorList>
    </citation>
    <scope>NUCLEOTIDE SEQUENCE [LARGE SCALE GENOMIC DNA]</scope>
    <source>
        <strain evidence="3 4">DSM 24163</strain>
    </source>
</reference>
<dbReference type="GO" id="GO:0000155">
    <property type="term" value="F:phosphorelay sensor kinase activity"/>
    <property type="evidence" value="ECO:0007669"/>
    <property type="project" value="InterPro"/>
</dbReference>
<organism evidence="3 4">
    <name type="scientific">Chiayiivirga flava</name>
    <dbReference type="NCBI Taxonomy" id="659595"/>
    <lineage>
        <taxon>Bacteria</taxon>
        <taxon>Pseudomonadati</taxon>
        <taxon>Pseudomonadota</taxon>
        <taxon>Gammaproteobacteria</taxon>
        <taxon>Lysobacterales</taxon>
        <taxon>Lysobacteraceae</taxon>
        <taxon>Chiayiivirga</taxon>
    </lineage>
</organism>
<feature type="transmembrane region" description="Helical" evidence="1">
    <location>
        <begin position="64"/>
        <end position="84"/>
    </location>
</feature>